<dbReference type="EMBL" id="QXHD01000004">
    <property type="protein sequence ID" value="NEZ58325.1"/>
    <property type="molecule type" value="Genomic_DNA"/>
</dbReference>
<evidence type="ECO:0000313" key="2">
    <source>
        <dbReference type="Proteomes" id="UP000481033"/>
    </source>
</evidence>
<dbReference type="RefSeq" id="WP_163668750.1">
    <property type="nucleotide sequence ID" value="NZ_QXHD01000004.1"/>
</dbReference>
<gene>
    <name evidence="1" type="ORF">DXZ20_22305</name>
</gene>
<proteinExistence type="predicted"/>
<evidence type="ECO:0008006" key="3">
    <source>
        <dbReference type="Google" id="ProtNLM"/>
    </source>
</evidence>
<keyword evidence="2" id="KW-1185">Reference proteome</keyword>
<accession>A0A6M0RQ12</accession>
<comment type="caution">
    <text evidence="1">The sequence shown here is derived from an EMBL/GenBank/DDBJ whole genome shotgun (WGS) entry which is preliminary data.</text>
</comment>
<name>A0A6M0RQ12_9CYAN</name>
<sequence>MGIFFDFMAQYGRRVAVGLLTIAATLGVSSTATQAQESFGNQGIRLDVDTIVEFEFLESNGSYQSTFGIINVQTGEKFPIYSEVKGSDVPQPVNKPSDYQDDAGVNNRDDFQGTPGVTVPQPLEEFRLTANTEYSFYLESSFNGQPAGILYSTTRQNAGNRQYARFDGPIGDVIDGGLLLRWEDAGELLVGAENADYDYDDFIVRIGGYLQWDQP</sequence>
<protein>
    <recommendedName>
        <fullName evidence="3">PEP-CTERM sorting domain-containing protein</fullName>
    </recommendedName>
</protein>
<dbReference type="AlphaFoldDB" id="A0A6M0RQ12"/>
<reference evidence="1 2" key="1">
    <citation type="journal article" date="2020" name="Microb. Ecol.">
        <title>Ecogenomics of the Marine Benthic Filamentous Cyanobacterium Adonisia.</title>
        <authorList>
            <person name="Walter J.M."/>
            <person name="Coutinho F.H."/>
            <person name="Leomil L."/>
            <person name="Hargreaves P.I."/>
            <person name="Campeao M.E."/>
            <person name="Vieira V.V."/>
            <person name="Silva B.S."/>
            <person name="Fistarol G.O."/>
            <person name="Salomon P.S."/>
            <person name="Sawabe T."/>
            <person name="Mino S."/>
            <person name="Hosokawa M."/>
            <person name="Miyashita H."/>
            <person name="Maruyama F."/>
            <person name="van Verk M.C."/>
            <person name="Dutilh B.E."/>
            <person name="Thompson C.C."/>
            <person name="Thompson F.L."/>
        </authorList>
    </citation>
    <scope>NUCLEOTIDE SEQUENCE [LARGE SCALE GENOMIC DNA]</scope>
    <source>
        <strain evidence="1 2">CCMR0081</strain>
    </source>
</reference>
<organism evidence="1 2">
    <name type="scientific">Adonisia turfae CCMR0081</name>
    <dbReference type="NCBI Taxonomy" id="2292702"/>
    <lineage>
        <taxon>Bacteria</taxon>
        <taxon>Bacillati</taxon>
        <taxon>Cyanobacteriota</taxon>
        <taxon>Adonisia</taxon>
        <taxon>Adonisia turfae</taxon>
    </lineage>
</organism>
<dbReference type="Proteomes" id="UP000481033">
    <property type="component" value="Unassembled WGS sequence"/>
</dbReference>
<evidence type="ECO:0000313" key="1">
    <source>
        <dbReference type="EMBL" id="NEZ58325.1"/>
    </source>
</evidence>